<evidence type="ECO:0000256" key="1">
    <source>
        <dbReference type="ARBA" id="ARBA00000073"/>
    </source>
</evidence>
<comment type="function">
    <text evidence="4">Responsible for synthesis of pseudouridine from uracil.</text>
</comment>
<dbReference type="CDD" id="cd02869">
    <property type="entry name" value="PseudoU_synth_RluA_like"/>
    <property type="match status" value="1"/>
</dbReference>
<dbReference type="NCBIfam" id="TIGR00005">
    <property type="entry name" value="rluA_subfam"/>
    <property type="match status" value="1"/>
</dbReference>
<dbReference type="EC" id="5.4.99.-" evidence="4"/>
<dbReference type="InterPro" id="IPR020103">
    <property type="entry name" value="PsdUridine_synth_cat_dom_sf"/>
</dbReference>
<dbReference type="GO" id="GO:0000455">
    <property type="term" value="P:enzyme-directed rRNA pseudouridine synthesis"/>
    <property type="evidence" value="ECO:0007669"/>
    <property type="project" value="TreeGrafter"/>
</dbReference>
<feature type="active site" evidence="3">
    <location>
        <position position="136"/>
    </location>
</feature>
<dbReference type="InterPro" id="IPR006225">
    <property type="entry name" value="PsdUridine_synth_RluC/D"/>
</dbReference>
<reference evidence="6" key="1">
    <citation type="submission" date="2020-10" db="EMBL/GenBank/DDBJ databases">
        <authorList>
            <person name="Gilroy R."/>
        </authorList>
    </citation>
    <scope>NUCLEOTIDE SEQUENCE</scope>
    <source>
        <strain evidence="6">ChiSxjej1B13-7041</strain>
    </source>
</reference>
<dbReference type="AlphaFoldDB" id="A0A9D1EK94"/>
<keyword evidence="4" id="KW-0413">Isomerase</keyword>
<evidence type="ECO:0000313" key="6">
    <source>
        <dbReference type="EMBL" id="HIR93202.1"/>
    </source>
</evidence>
<dbReference type="SUPFAM" id="SSF55120">
    <property type="entry name" value="Pseudouridine synthase"/>
    <property type="match status" value="1"/>
</dbReference>
<comment type="catalytic activity">
    <reaction evidence="1 4">
        <text>a uridine in RNA = a pseudouridine in RNA</text>
        <dbReference type="Rhea" id="RHEA:48348"/>
        <dbReference type="Rhea" id="RHEA-COMP:12068"/>
        <dbReference type="Rhea" id="RHEA-COMP:12069"/>
        <dbReference type="ChEBI" id="CHEBI:65314"/>
        <dbReference type="ChEBI" id="CHEBI:65315"/>
    </reaction>
</comment>
<dbReference type="InterPro" id="IPR006145">
    <property type="entry name" value="PsdUridine_synth_RsuA/RluA"/>
</dbReference>
<dbReference type="InterPro" id="IPR006224">
    <property type="entry name" value="PsdUridine_synth_RluA-like_CS"/>
</dbReference>
<feature type="domain" description="Pseudouridine synthase RsuA/RluA-like" evidence="5">
    <location>
        <begin position="89"/>
        <end position="237"/>
    </location>
</feature>
<evidence type="ECO:0000259" key="5">
    <source>
        <dbReference type="Pfam" id="PF00849"/>
    </source>
</evidence>
<evidence type="ECO:0000256" key="4">
    <source>
        <dbReference type="RuleBase" id="RU362028"/>
    </source>
</evidence>
<comment type="similarity">
    <text evidence="2 4">Belongs to the pseudouridine synthase RluA family.</text>
</comment>
<name>A0A9D1EK94_9FIRM</name>
<dbReference type="GO" id="GO:0003723">
    <property type="term" value="F:RNA binding"/>
    <property type="evidence" value="ECO:0007669"/>
    <property type="project" value="InterPro"/>
</dbReference>
<sequence length="317" mass="34935">MDRTFTYHISPEESDRTITQYLRPLGYSRHILTQLKQTEGGILLNGKPAFTNVSLKAGDVLTIFLKEQAPSENIPPAPVPFSLVYEDQDLLVVNKPADTPIHPSINNHLNTLANGMAFRCAAAGEPFVYRCINRLDRDTTGLLILARHALSGAILSGQMRRRQIHRTYLAIVKGNPGSGTVTAPIGRVPGSLVERRIDFAEGEPATTHFQTLCSGGGHALVSLQLETGRTHQIRVHMGYLGCPLIGDYLYFPDRSLMGRQALHSWKLEFSHPITGEPLSFAAPLPEDMRRALASLSLDWPMAEKKTALVISLLALKK</sequence>
<dbReference type="GO" id="GO:0009982">
    <property type="term" value="F:pseudouridine synthase activity"/>
    <property type="evidence" value="ECO:0007669"/>
    <property type="project" value="InterPro"/>
</dbReference>
<dbReference type="GO" id="GO:0140098">
    <property type="term" value="F:catalytic activity, acting on RNA"/>
    <property type="evidence" value="ECO:0007669"/>
    <property type="project" value="UniProtKB-ARBA"/>
</dbReference>
<reference evidence="6" key="2">
    <citation type="journal article" date="2021" name="PeerJ">
        <title>Extensive microbial diversity within the chicken gut microbiome revealed by metagenomics and culture.</title>
        <authorList>
            <person name="Gilroy R."/>
            <person name="Ravi A."/>
            <person name="Getino M."/>
            <person name="Pursley I."/>
            <person name="Horton D.L."/>
            <person name="Alikhan N.F."/>
            <person name="Baker D."/>
            <person name="Gharbi K."/>
            <person name="Hall N."/>
            <person name="Watson M."/>
            <person name="Adriaenssens E.M."/>
            <person name="Foster-Nyarko E."/>
            <person name="Jarju S."/>
            <person name="Secka A."/>
            <person name="Antonio M."/>
            <person name="Oren A."/>
            <person name="Chaudhuri R.R."/>
            <person name="La Ragione R."/>
            <person name="Hildebrand F."/>
            <person name="Pallen M.J."/>
        </authorList>
    </citation>
    <scope>NUCLEOTIDE SEQUENCE</scope>
    <source>
        <strain evidence="6">ChiSxjej1B13-7041</strain>
    </source>
</reference>
<evidence type="ECO:0000256" key="2">
    <source>
        <dbReference type="ARBA" id="ARBA00010876"/>
    </source>
</evidence>
<dbReference type="PROSITE" id="PS01129">
    <property type="entry name" value="PSI_RLU"/>
    <property type="match status" value="1"/>
</dbReference>
<organism evidence="6 7">
    <name type="scientific">Candidatus Egerieimonas intestinavium</name>
    <dbReference type="NCBI Taxonomy" id="2840777"/>
    <lineage>
        <taxon>Bacteria</taxon>
        <taxon>Bacillati</taxon>
        <taxon>Bacillota</taxon>
        <taxon>Clostridia</taxon>
        <taxon>Lachnospirales</taxon>
        <taxon>Lachnospiraceae</taxon>
        <taxon>Lachnospiraceae incertae sedis</taxon>
        <taxon>Candidatus Egerieimonas</taxon>
    </lineage>
</organism>
<comment type="caution">
    <text evidence="6">The sequence shown here is derived from an EMBL/GenBank/DDBJ whole genome shotgun (WGS) entry which is preliminary data.</text>
</comment>
<dbReference type="PANTHER" id="PTHR21600">
    <property type="entry name" value="MITOCHONDRIAL RNA PSEUDOURIDINE SYNTHASE"/>
    <property type="match status" value="1"/>
</dbReference>
<evidence type="ECO:0000256" key="3">
    <source>
        <dbReference type="PIRSR" id="PIRSR606225-1"/>
    </source>
</evidence>
<gene>
    <name evidence="6" type="ORF">IAB98_07280</name>
</gene>
<dbReference type="EMBL" id="DVHU01000063">
    <property type="protein sequence ID" value="HIR93202.1"/>
    <property type="molecule type" value="Genomic_DNA"/>
</dbReference>
<evidence type="ECO:0000313" key="7">
    <source>
        <dbReference type="Proteomes" id="UP000886841"/>
    </source>
</evidence>
<dbReference type="Pfam" id="PF00849">
    <property type="entry name" value="PseudoU_synth_2"/>
    <property type="match status" value="1"/>
</dbReference>
<accession>A0A9D1EK94</accession>
<protein>
    <recommendedName>
        <fullName evidence="4">Pseudouridine synthase</fullName>
        <ecNumber evidence="4">5.4.99.-</ecNumber>
    </recommendedName>
</protein>
<dbReference type="Gene3D" id="3.30.2350.10">
    <property type="entry name" value="Pseudouridine synthase"/>
    <property type="match status" value="1"/>
</dbReference>
<proteinExistence type="inferred from homology"/>
<dbReference type="InterPro" id="IPR050188">
    <property type="entry name" value="RluA_PseudoU_synthase"/>
</dbReference>
<dbReference type="Proteomes" id="UP000886841">
    <property type="component" value="Unassembled WGS sequence"/>
</dbReference>
<dbReference type="PANTHER" id="PTHR21600:SF87">
    <property type="entry name" value="RNA PSEUDOURIDYLATE SYNTHASE DOMAIN-CONTAINING PROTEIN 1"/>
    <property type="match status" value="1"/>
</dbReference>